<evidence type="ECO:0000313" key="1">
    <source>
        <dbReference type="EMBL" id="DAD81648.1"/>
    </source>
</evidence>
<accession>A0A8S5MHE9</accession>
<dbReference type="EMBL" id="BK014906">
    <property type="protein sequence ID" value="DAD81648.1"/>
    <property type="molecule type" value="Genomic_DNA"/>
</dbReference>
<name>A0A8S5MHE9_9CAUD</name>
<protein>
    <submittedName>
        <fullName evidence="1">Uncharacterized protein</fullName>
    </submittedName>
</protein>
<proteinExistence type="predicted"/>
<reference evidence="1" key="1">
    <citation type="journal article" date="2021" name="Proc. Natl. Acad. Sci. U.S.A.">
        <title>A Catalog of Tens of Thousands of Viruses from Human Metagenomes Reveals Hidden Associations with Chronic Diseases.</title>
        <authorList>
            <person name="Tisza M.J."/>
            <person name="Buck C.B."/>
        </authorList>
    </citation>
    <scope>NUCLEOTIDE SEQUENCE</scope>
    <source>
        <strain evidence="1">Ct9Ns12</strain>
    </source>
</reference>
<sequence>MKTLESIFSEIKEAGVITKRQIQLLKSRSNRQQKDVIDYAWLESIGDGYGIPLTEEQGIQGLNWLKNFIKKNGESNVLGYRELNIINSASPCDFVFKGFYDAGNGWVRIFLPIYQLNGMEYIPMKEPYIIG</sequence>
<organism evidence="1">
    <name type="scientific">Myoviridae sp. ct9Ns12</name>
    <dbReference type="NCBI Taxonomy" id="2826626"/>
    <lineage>
        <taxon>Viruses</taxon>
        <taxon>Duplodnaviria</taxon>
        <taxon>Heunggongvirae</taxon>
        <taxon>Uroviricota</taxon>
        <taxon>Caudoviricetes</taxon>
    </lineage>
</organism>